<comment type="caution">
    <text evidence="2">The sequence shown here is derived from an EMBL/GenBank/DDBJ whole genome shotgun (WGS) entry which is preliminary data.</text>
</comment>
<name>A0A918JB85_9ACTN</name>
<protein>
    <submittedName>
        <fullName evidence="2">Uncharacterized protein</fullName>
    </submittedName>
</protein>
<reference evidence="2" key="2">
    <citation type="submission" date="2020-09" db="EMBL/GenBank/DDBJ databases">
        <authorList>
            <person name="Sun Q."/>
            <person name="Ohkuma M."/>
        </authorList>
    </citation>
    <scope>NUCLEOTIDE SEQUENCE</scope>
    <source>
        <strain evidence="2">JCM 4490</strain>
    </source>
</reference>
<evidence type="ECO:0000256" key="1">
    <source>
        <dbReference type="SAM" id="MobiDB-lite"/>
    </source>
</evidence>
<sequence length="110" mass="11873">MGRTYRPKHERFKKTNEPILAARWGRERRGAGAAAGRDHARIMCPHAAAHLAVSREILRRGAPRGRAARPSVAYGGQPSGSSVTFPMGRDGPEKSGQGTPSCPKRTLCGR</sequence>
<feature type="region of interest" description="Disordered" evidence="1">
    <location>
        <begin position="61"/>
        <end position="110"/>
    </location>
</feature>
<dbReference type="EMBL" id="BMUE01000014">
    <property type="protein sequence ID" value="GGW70964.1"/>
    <property type="molecule type" value="Genomic_DNA"/>
</dbReference>
<keyword evidence="3" id="KW-1185">Reference proteome</keyword>
<organism evidence="2 3">
    <name type="scientific">Streptomyces lucensis JCM 4490</name>
    <dbReference type="NCBI Taxonomy" id="1306176"/>
    <lineage>
        <taxon>Bacteria</taxon>
        <taxon>Bacillati</taxon>
        <taxon>Actinomycetota</taxon>
        <taxon>Actinomycetes</taxon>
        <taxon>Kitasatosporales</taxon>
        <taxon>Streptomycetaceae</taxon>
        <taxon>Streptomyces</taxon>
    </lineage>
</organism>
<reference evidence="2" key="1">
    <citation type="journal article" date="2014" name="Int. J. Syst. Evol. Microbiol.">
        <title>Complete genome sequence of Corynebacterium casei LMG S-19264T (=DSM 44701T), isolated from a smear-ripened cheese.</title>
        <authorList>
            <consortium name="US DOE Joint Genome Institute (JGI-PGF)"/>
            <person name="Walter F."/>
            <person name="Albersmeier A."/>
            <person name="Kalinowski J."/>
            <person name="Ruckert C."/>
        </authorList>
    </citation>
    <scope>NUCLEOTIDE SEQUENCE</scope>
    <source>
        <strain evidence="2">JCM 4490</strain>
    </source>
</reference>
<proteinExistence type="predicted"/>
<feature type="compositionally biased region" description="Basic and acidic residues" evidence="1">
    <location>
        <begin position="24"/>
        <end position="35"/>
    </location>
</feature>
<feature type="region of interest" description="Disordered" evidence="1">
    <location>
        <begin position="1"/>
        <end position="35"/>
    </location>
</feature>
<dbReference type="Proteomes" id="UP000620224">
    <property type="component" value="Unassembled WGS sequence"/>
</dbReference>
<gene>
    <name evidence="2" type="ORF">GCM10010503_55440</name>
</gene>
<evidence type="ECO:0000313" key="2">
    <source>
        <dbReference type="EMBL" id="GGW70964.1"/>
    </source>
</evidence>
<accession>A0A918JB85</accession>
<feature type="compositionally biased region" description="Basic residues" evidence="1">
    <location>
        <begin position="1"/>
        <end position="12"/>
    </location>
</feature>
<dbReference type="AlphaFoldDB" id="A0A918JB85"/>
<evidence type="ECO:0000313" key="3">
    <source>
        <dbReference type="Proteomes" id="UP000620224"/>
    </source>
</evidence>